<dbReference type="AlphaFoldDB" id="A0A915PQU6"/>
<dbReference type="Proteomes" id="UP000887581">
    <property type="component" value="Unplaced"/>
</dbReference>
<organism evidence="2 3">
    <name type="scientific">Setaria digitata</name>
    <dbReference type="NCBI Taxonomy" id="48799"/>
    <lineage>
        <taxon>Eukaryota</taxon>
        <taxon>Metazoa</taxon>
        <taxon>Ecdysozoa</taxon>
        <taxon>Nematoda</taxon>
        <taxon>Chromadorea</taxon>
        <taxon>Rhabditida</taxon>
        <taxon>Spirurina</taxon>
        <taxon>Spiruromorpha</taxon>
        <taxon>Filarioidea</taxon>
        <taxon>Setariidae</taxon>
        <taxon>Setaria</taxon>
    </lineage>
</organism>
<evidence type="ECO:0000256" key="1">
    <source>
        <dbReference type="SAM" id="MobiDB-lite"/>
    </source>
</evidence>
<name>A0A915PQU6_9BILA</name>
<accession>A0A915PQU6</accession>
<sequence>MGDNKKLKKNKGEIMQNPEEEAKRLDTARISSRKMSEGQTVRQQGVQPAGGQADKALDCIGYCGWEAKELITVAAGFFQKRLNLKSNKKSTDFLGIRAV</sequence>
<keyword evidence="2" id="KW-1185">Reference proteome</keyword>
<reference evidence="3" key="1">
    <citation type="submission" date="2022-11" db="UniProtKB">
        <authorList>
            <consortium name="WormBaseParasite"/>
        </authorList>
    </citation>
    <scope>IDENTIFICATION</scope>
</reference>
<feature type="compositionally biased region" description="Polar residues" evidence="1">
    <location>
        <begin position="37"/>
        <end position="46"/>
    </location>
</feature>
<proteinExistence type="predicted"/>
<evidence type="ECO:0000313" key="2">
    <source>
        <dbReference type="Proteomes" id="UP000887581"/>
    </source>
</evidence>
<protein>
    <submittedName>
        <fullName evidence="3">Uncharacterized protein</fullName>
    </submittedName>
</protein>
<evidence type="ECO:0000313" key="3">
    <source>
        <dbReference type="WBParaSite" id="sdigi.contig33.g2363.t1"/>
    </source>
</evidence>
<dbReference type="WBParaSite" id="sdigi.contig33.g2363.t1">
    <property type="protein sequence ID" value="sdigi.contig33.g2363.t1"/>
    <property type="gene ID" value="sdigi.contig33.g2363"/>
</dbReference>
<feature type="region of interest" description="Disordered" evidence="1">
    <location>
        <begin position="1"/>
        <end position="52"/>
    </location>
</feature>